<gene>
    <name evidence="1" type="ORF">VSDG_03949</name>
</gene>
<dbReference type="InterPro" id="IPR029058">
    <property type="entry name" value="AB_hydrolase_fold"/>
</dbReference>
<organism evidence="1 2">
    <name type="scientific">Cytospora chrysosperma</name>
    <name type="common">Cytospora canker fungus</name>
    <name type="synonym">Sphaeria chrysosperma</name>
    <dbReference type="NCBI Taxonomy" id="252740"/>
    <lineage>
        <taxon>Eukaryota</taxon>
        <taxon>Fungi</taxon>
        <taxon>Dikarya</taxon>
        <taxon>Ascomycota</taxon>
        <taxon>Pezizomycotina</taxon>
        <taxon>Sordariomycetes</taxon>
        <taxon>Sordariomycetidae</taxon>
        <taxon>Diaporthales</taxon>
        <taxon>Cytosporaceae</taxon>
        <taxon>Cytospora</taxon>
    </lineage>
</organism>
<dbReference type="Gene3D" id="3.40.50.1820">
    <property type="entry name" value="alpha/beta hydrolase"/>
    <property type="match status" value="1"/>
</dbReference>
<dbReference type="AlphaFoldDB" id="A0A423W7H0"/>
<dbReference type="PANTHER" id="PTHR37017:SF3">
    <property type="entry name" value="AB HYDROLASE-1 DOMAIN-CONTAINING PROTEIN"/>
    <property type="match status" value="1"/>
</dbReference>
<dbReference type="OrthoDB" id="408373at2759"/>
<evidence type="ECO:0008006" key="3">
    <source>
        <dbReference type="Google" id="ProtNLM"/>
    </source>
</evidence>
<dbReference type="EMBL" id="LJZO01000011">
    <property type="protein sequence ID" value="ROV99292.1"/>
    <property type="molecule type" value="Genomic_DNA"/>
</dbReference>
<accession>A0A423W7H0</accession>
<keyword evidence="2" id="KW-1185">Reference proteome</keyword>
<evidence type="ECO:0000313" key="2">
    <source>
        <dbReference type="Proteomes" id="UP000284375"/>
    </source>
</evidence>
<evidence type="ECO:0000313" key="1">
    <source>
        <dbReference type="EMBL" id="ROV99292.1"/>
    </source>
</evidence>
<sequence length="140" mass="15393">MYNVAFMNSLGPPTWRADTETSLAVLTNKPPPAELFYHDLLATEAERWTLELKKNSLKTLFEGGELAYAGWRDVPCEFLVTVEDKALPMEAQMMTIGMARDAGGGVEVREVDSGYNSMLTRSQDTANFLVEAAKALSVAV</sequence>
<comment type="caution">
    <text evidence="1">The sequence shown here is derived from an EMBL/GenBank/DDBJ whole genome shotgun (WGS) entry which is preliminary data.</text>
</comment>
<dbReference type="STRING" id="252740.A0A423W7H0"/>
<reference evidence="1 2" key="1">
    <citation type="submission" date="2015-09" db="EMBL/GenBank/DDBJ databases">
        <title>Host preference determinants of Valsa canker pathogens revealed by comparative genomics.</title>
        <authorList>
            <person name="Yin Z."/>
            <person name="Huang L."/>
        </authorList>
    </citation>
    <scope>NUCLEOTIDE SEQUENCE [LARGE SCALE GENOMIC DNA]</scope>
    <source>
        <strain evidence="1 2">YSFL</strain>
    </source>
</reference>
<dbReference type="PANTHER" id="PTHR37017">
    <property type="entry name" value="AB HYDROLASE-1 DOMAIN-CONTAINING PROTEIN-RELATED"/>
    <property type="match status" value="1"/>
</dbReference>
<dbReference type="InterPro" id="IPR052897">
    <property type="entry name" value="Sec-Metab_Biosynth_Hydrolase"/>
</dbReference>
<dbReference type="Proteomes" id="UP000284375">
    <property type="component" value="Unassembled WGS sequence"/>
</dbReference>
<name>A0A423W7H0_CYTCH</name>
<protein>
    <recommendedName>
        <fullName evidence="3">AB hydrolase-1 domain-containing protein</fullName>
    </recommendedName>
</protein>
<proteinExistence type="predicted"/>